<feature type="transmembrane region" description="Helical" evidence="1">
    <location>
        <begin position="221"/>
        <end position="245"/>
    </location>
</feature>
<accession>A0A936YPE2</accession>
<feature type="transmembrane region" description="Helical" evidence="1">
    <location>
        <begin position="163"/>
        <end position="181"/>
    </location>
</feature>
<dbReference type="AlphaFoldDB" id="A0A936YPE2"/>
<feature type="transmembrane region" description="Helical" evidence="1">
    <location>
        <begin position="188"/>
        <end position="209"/>
    </location>
</feature>
<comment type="caution">
    <text evidence="2">The sequence shown here is derived from an EMBL/GenBank/DDBJ whole genome shotgun (WGS) entry which is preliminary data.</text>
</comment>
<dbReference type="Proteomes" id="UP000633219">
    <property type="component" value="Unassembled WGS sequence"/>
</dbReference>
<keyword evidence="1" id="KW-0812">Transmembrane</keyword>
<dbReference type="EMBL" id="JAEQNC010000004">
    <property type="protein sequence ID" value="MBL0371996.1"/>
    <property type="molecule type" value="Genomic_DNA"/>
</dbReference>
<sequence>MNYDLGDWERRKSALAPVLAAAADEGLIVREQAARLAEFLLGRGVGVHALPASVVAGNQPETLDTPIASERPSELEDSEAPRFIRGFHDILITIGIIIGLSGLVGLASVYAVFPAVIVLGEILIRRQRLALPAVVLTVAFILAACIAIQPLFDETFGIIAARWQPAFAGLVVMGLLALFYWRYRVPIAFALMCLAAYGTIVMSIAAVILQSSGDISILDRYPLVLAGLIGLFAALIFGTALYYDFSDRLRATRRSDVAFWLHLAAAPAILYTVITLVYWSGQSWFEAGTTAMQAAIIVFAVLVLMLIGIVLDRRAFVTSGLLSFGYAFKVLLEEGGIAQFLASTDNIGFVILLAVGVIVLTLGIGWKPLRRVVIKTLPDSLVGRVPPVLG</sequence>
<dbReference type="RefSeq" id="WP_201655867.1">
    <property type="nucleotide sequence ID" value="NZ_JAEQNC010000004.1"/>
</dbReference>
<feature type="transmembrane region" description="Helical" evidence="1">
    <location>
        <begin position="323"/>
        <end position="341"/>
    </location>
</feature>
<feature type="transmembrane region" description="Helical" evidence="1">
    <location>
        <begin position="129"/>
        <end position="151"/>
    </location>
</feature>
<feature type="transmembrane region" description="Helical" evidence="1">
    <location>
        <begin position="347"/>
        <end position="366"/>
    </location>
</feature>
<evidence type="ECO:0000313" key="3">
    <source>
        <dbReference type="Proteomes" id="UP000633219"/>
    </source>
</evidence>
<keyword evidence="1" id="KW-0472">Membrane</keyword>
<gene>
    <name evidence="2" type="ORF">JJB09_08145</name>
</gene>
<evidence type="ECO:0000256" key="1">
    <source>
        <dbReference type="SAM" id="Phobius"/>
    </source>
</evidence>
<feature type="transmembrane region" description="Helical" evidence="1">
    <location>
        <begin position="90"/>
        <end position="117"/>
    </location>
</feature>
<feature type="transmembrane region" description="Helical" evidence="1">
    <location>
        <begin position="291"/>
        <end position="311"/>
    </location>
</feature>
<reference evidence="2" key="1">
    <citation type="submission" date="2021-01" db="EMBL/GenBank/DDBJ databases">
        <title>Rhizobium sp. strain KVB221 16S ribosomal RNA gene Genome sequencing and assembly.</title>
        <authorList>
            <person name="Kang M."/>
        </authorList>
    </citation>
    <scope>NUCLEOTIDE SEQUENCE</scope>
    <source>
        <strain evidence="2">KVB221</strain>
    </source>
</reference>
<organism evidence="2 3">
    <name type="scientific">Rhizobium setariae</name>
    <dbReference type="NCBI Taxonomy" id="2801340"/>
    <lineage>
        <taxon>Bacteria</taxon>
        <taxon>Pseudomonadati</taxon>
        <taxon>Pseudomonadota</taxon>
        <taxon>Alphaproteobacteria</taxon>
        <taxon>Hyphomicrobiales</taxon>
        <taxon>Rhizobiaceae</taxon>
        <taxon>Rhizobium/Agrobacterium group</taxon>
        <taxon>Rhizobium</taxon>
    </lineage>
</organism>
<keyword evidence="1" id="KW-1133">Transmembrane helix</keyword>
<proteinExistence type="predicted"/>
<feature type="transmembrane region" description="Helical" evidence="1">
    <location>
        <begin position="257"/>
        <end position="279"/>
    </location>
</feature>
<evidence type="ECO:0000313" key="2">
    <source>
        <dbReference type="EMBL" id="MBL0371996.1"/>
    </source>
</evidence>
<protein>
    <submittedName>
        <fullName evidence="2">Uncharacterized protein</fullName>
    </submittedName>
</protein>
<keyword evidence="3" id="KW-1185">Reference proteome</keyword>
<name>A0A936YPE2_9HYPH</name>